<dbReference type="PANTHER" id="PTHR13370">
    <property type="entry name" value="RNA METHYLASE-RELATED"/>
    <property type="match status" value="1"/>
</dbReference>
<dbReference type="InterPro" id="IPR002052">
    <property type="entry name" value="DNA_methylase_N6_adenine_CS"/>
</dbReference>
<proteinExistence type="inferred from homology"/>
<evidence type="ECO:0000256" key="2">
    <source>
        <dbReference type="ARBA" id="ARBA00022603"/>
    </source>
</evidence>
<dbReference type="PROSITE" id="PS00092">
    <property type="entry name" value="N6_MTASE"/>
    <property type="match status" value="1"/>
</dbReference>
<protein>
    <recommendedName>
        <fullName evidence="4">Methyltransferase</fullName>
        <ecNumber evidence="4">2.1.1.-</ecNumber>
    </recommendedName>
</protein>
<name>A0A1Q2HQ64_9BACT</name>
<dbReference type="REBASE" id="211568">
    <property type="entry name" value="M.PbaD3V"/>
</dbReference>
<dbReference type="GO" id="GO:0008170">
    <property type="term" value="F:N-methyltransferase activity"/>
    <property type="evidence" value="ECO:0007669"/>
    <property type="project" value="InterPro"/>
</dbReference>
<dbReference type="PRINTS" id="PR00508">
    <property type="entry name" value="S21N4MTFRASE"/>
</dbReference>
<dbReference type="Gene3D" id="3.40.50.150">
    <property type="entry name" value="Vaccinia Virus protein VP39"/>
    <property type="match status" value="1"/>
</dbReference>
<dbReference type="EMBL" id="CP019633">
    <property type="protein sequence ID" value="AQQ09461.1"/>
    <property type="molecule type" value="Genomic_DNA"/>
</dbReference>
<dbReference type="InterPro" id="IPR002941">
    <property type="entry name" value="DNA_methylase_N4/N6"/>
</dbReference>
<dbReference type="Proteomes" id="UP000188273">
    <property type="component" value="Chromosome"/>
</dbReference>
<dbReference type="AlphaFoldDB" id="A0A1Q2HQ64"/>
<feature type="domain" description="DNA methylase N-4/N-6" evidence="5">
    <location>
        <begin position="10"/>
        <end position="233"/>
    </location>
</feature>
<evidence type="ECO:0000256" key="4">
    <source>
        <dbReference type="RuleBase" id="RU362026"/>
    </source>
</evidence>
<evidence type="ECO:0000259" key="5">
    <source>
        <dbReference type="Pfam" id="PF01555"/>
    </source>
</evidence>
<dbReference type="GO" id="GO:0003677">
    <property type="term" value="F:DNA binding"/>
    <property type="evidence" value="ECO:0007669"/>
    <property type="project" value="InterPro"/>
</dbReference>
<dbReference type="InterPro" id="IPR029063">
    <property type="entry name" value="SAM-dependent_MTases_sf"/>
</dbReference>
<keyword evidence="2 6" id="KW-0489">Methyltransferase</keyword>
<dbReference type="GO" id="GO:0005737">
    <property type="term" value="C:cytoplasm"/>
    <property type="evidence" value="ECO:0007669"/>
    <property type="project" value="TreeGrafter"/>
</dbReference>
<dbReference type="InterPro" id="IPR001091">
    <property type="entry name" value="RM_Methyltransferase"/>
</dbReference>
<dbReference type="SUPFAM" id="SSF53335">
    <property type="entry name" value="S-adenosyl-L-methionine-dependent methyltransferases"/>
    <property type="match status" value="1"/>
</dbReference>
<evidence type="ECO:0000256" key="3">
    <source>
        <dbReference type="ARBA" id="ARBA00022679"/>
    </source>
</evidence>
<dbReference type="KEGG" id="pbu:L21SP3_01266"/>
<accession>A0A1Q2HQ64</accession>
<dbReference type="PANTHER" id="PTHR13370:SF3">
    <property type="entry name" value="TRNA (GUANINE(10)-N2)-METHYLTRANSFERASE HOMOLOG"/>
    <property type="match status" value="1"/>
</dbReference>
<sequence length="259" mass="29830">MSRFLPQGFVDLLIADPPYNMSKSYNGTSFSRCSENEYEEYTESWISSLKHTLKPNASVYICSEWQCSGAVQRAASRHFKIQNRITWQREKGRGAKMNWKNSSEDIWFCTAGADYTFNIEKVKQKKKVIAPYRDKLGEPKDWQKEGKGAFRLTHPSNIWFDITVPFWSMAENTGHPTQKPEKLIAKLILASSNEGDFVFDPFLGSGTTSVAAKKLSRNFAGVEREKYYCCLTEKRLENTRESKSIQGYKDGCFWDRNCL</sequence>
<keyword evidence="3 6" id="KW-0808">Transferase</keyword>
<organism evidence="6 7">
    <name type="scientific">Sedimentisphaera cyanobacteriorum</name>
    <dbReference type="NCBI Taxonomy" id="1940790"/>
    <lineage>
        <taxon>Bacteria</taxon>
        <taxon>Pseudomonadati</taxon>
        <taxon>Planctomycetota</taxon>
        <taxon>Phycisphaerae</taxon>
        <taxon>Sedimentisphaerales</taxon>
        <taxon>Sedimentisphaeraceae</taxon>
        <taxon>Sedimentisphaera</taxon>
    </lineage>
</organism>
<evidence type="ECO:0000313" key="6">
    <source>
        <dbReference type="EMBL" id="AQQ09461.1"/>
    </source>
</evidence>
<keyword evidence="7" id="KW-1185">Reference proteome</keyword>
<dbReference type="GO" id="GO:0009007">
    <property type="term" value="F:site-specific DNA-methyltransferase (adenine-specific) activity"/>
    <property type="evidence" value="ECO:0007669"/>
    <property type="project" value="TreeGrafter"/>
</dbReference>
<comment type="similarity">
    <text evidence="1 4">Belongs to the N(4)/N(6)-methyltransferase family.</text>
</comment>
<evidence type="ECO:0000256" key="1">
    <source>
        <dbReference type="ARBA" id="ARBA00006594"/>
    </source>
</evidence>
<reference evidence="7" key="1">
    <citation type="submission" date="2017-02" db="EMBL/GenBank/DDBJ databases">
        <title>Comparative genomics and description of representatives of a novel lineage of planctomycetes thriving in anoxic sediments.</title>
        <authorList>
            <person name="Spring S."/>
            <person name="Bunk B."/>
            <person name="Sproer C."/>
            <person name="Klenk H.-P."/>
        </authorList>
    </citation>
    <scope>NUCLEOTIDE SEQUENCE [LARGE SCALE GENOMIC DNA]</scope>
    <source>
        <strain evidence="7">L21-RPul-D3</strain>
    </source>
</reference>
<dbReference type="EC" id="2.1.1.-" evidence="4"/>
<dbReference type="STRING" id="1940790.L21SP3_01266"/>
<dbReference type="RefSeq" id="WP_227806741.1">
    <property type="nucleotide sequence ID" value="NZ_CP019633.1"/>
</dbReference>
<dbReference type="GO" id="GO:0032259">
    <property type="term" value="P:methylation"/>
    <property type="evidence" value="ECO:0007669"/>
    <property type="project" value="UniProtKB-KW"/>
</dbReference>
<dbReference type="Pfam" id="PF01555">
    <property type="entry name" value="N6_N4_Mtase"/>
    <property type="match status" value="1"/>
</dbReference>
<evidence type="ECO:0000313" key="7">
    <source>
        <dbReference type="Proteomes" id="UP000188273"/>
    </source>
</evidence>
<gene>
    <name evidence="6" type="primary">yhdJ_2</name>
    <name evidence="6" type="ORF">L21SP3_01266</name>
</gene>